<evidence type="ECO:0000313" key="4">
    <source>
        <dbReference type="EMBL" id="KAK9032355.1"/>
    </source>
</evidence>
<evidence type="ECO:0000256" key="2">
    <source>
        <dbReference type="SAM" id="SignalP"/>
    </source>
</evidence>
<name>A0ABR2T4E2_9ROSI</name>
<dbReference type="Gene3D" id="3.60.10.10">
    <property type="entry name" value="Endonuclease/exonuclease/phosphatase"/>
    <property type="match status" value="1"/>
</dbReference>
<dbReference type="Proteomes" id="UP001396334">
    <property type="component" value="Unassembled WGS sequence"/>
</dbReference>
<feature type="domain" description="Endonuclease/exonuclease/phosphatase" evidence="3">
    <location>
        <begin position="197"/>
        <end position="398"/>
    </location>
</feature>
<dbReference type="EMBL" id="JBBPBN010000009">
    <property type="protein sequence ID" value="KAK9032355.1"/>
    <property type="molecule type" value="Genomic_DNA"/>
</dbReference>
<evidence type="ECO:0000256" key="1">
    <source>
        <dbReference type="SAM" id="MobiDB-lite"/>
    </source>
</evidence>
<proteinExistence type="predicted"/>
<dbReference type="SUPFAM" id="SSF56219">
    <property type="entry name" value="DNase I-like"/>
    <property type="match status" value="1"/>
</dbReference>
<dbReference type="Pfam" id="PF03372">
    <property type="entry name" value="Exo_endo_phos"/>
    <property type="match status" value="1"/>
</dbReference>
<protein>
    <recommendedName>
        <fullName evidence="3">Endonuclease/exonuclease/phosphatase domain-containing protein</fullName>
    </recommendedName>
</protein>
<feature type="region of interest" description="Disordered" evidence="1">
    <location>
        <begin position="22"/>
        <end position="44"/>
    </location>
</feature>
<dbReference type="PANTHER" id="PTHR33710">
    <property type="entry name" value="BNAC02G09200D PROTEIN"/>
    <property type="match status" value="1"/>
</dbReference>
<dbReference type="InterPro" id="IPR005135">
    <property type="entry name" value="Endo/exonuclease/phosphatase"/>
</dbReference>
<evidence type="ECO:0000313" key="5">
    <source>
        <dbReference type="Proteomes" id="UP001396334"/>
    </source>
</evidence>
<reference evidence="4 5" key="1">
    <citation type="journal article" date="2024" name="G3 (Bethesda)">
        <title>Genome assembly of Hibiscus sabdariffa L. provides insights into metabolisms of medicinal natural products.</title>
        <authorList>
            <person name="Kim T."/>
        </authorList>
    </citation>
    <scope>NUCLEOTIDE SEQUENCE [LARGE SCALE GENOMIC DNA]</scope>
    <source>
        <strain evidence="4">TK-2024</strain>
        <tissue evidence="4">Old leaves</tissue>
    </source>
</reference>
<evidence type="ECO:0000259" key="3">
    <source>
        <dbReference type="Pfam" id="PF03372"/>
    </source>
</evidence>
<comment type="caution">
    <text evidence="4">The sequence shown here is derived from an EMBL/GenBank/DDBJ whole genome shotgun (WGS) entry which is preliminary data.</text>
</comment>
<accession>A0ABR2T4E2</accession>
<feature type="chain" id="PRO_5046812649" description="Endonuclease/exonuclease/phosphatase domain-containing protein" evidence="2">
    <location>
        <begin position="21"/>
        <end position="433"/>
    </location>
</feature>
<organism evidence="4 5">
    <name type="scientific">Hibiscus sabdariffa</name>
    <name type="common">roselle</name>
    <dbReference type="NCBI Taxonomy" id="183260"/>
    <lineage>
        <taxon>Eukaryota</taxon>
        <taxon>Viridiplantae</taxon>
        <taxon>Streptophyta</taxon>
        <taxon>Embryophyta</taxon>
        <taxon>Tracheophyta</taxon>
        <taxon>Spermatophyta</taxon>
        <taxon>Magnoliopsida</taxon>
        <taxon>eudicotyledons</taxon>
        <taxon>Gunneridae</taxon>
        <taxon>Pentapetalae</taxon>
        <taxon>rosids</taxon>
        <taxon>malvids</taxon>
        <taxon>Malvales</taxon>
        <taxon>Malvaceae</taxon>
        <taxon>Malvoideae</taxon>
        <taxon>Hibiscus</taxon>
    </lineage>
</organism>
<sequence>MLGLITFGLLILVFSYYRRSGSPQNAGEDAERDVESGGNDGDSNKRVKIYEEKVLVIMADEERPTFVATPVTAGTSSLGDKNGSFYGGEGSEKADGGVKVKEEMESVVRDTERNHGNRPEERSWGFLSRCYRHHLGPRSLSIFCFKSLGISLLDLLEAGVWLCAYGYGFSFNFASYHGILRALSPGKSETIRTLKFLIDKHRPSVIFLSETKQQGKYLERKRVRFKYAKSHYVQPSGIGGGLALWWNEETDLTILSSHKHLIDTKISINKEESWFCSFVYGPPKREAKREFWEDLSSLRAINETKWCLIGDTNTVKNQDEKLGGNPINPHHSNCFLNFINDMGLMEMPLKGGAFSWSNQRKNEDNILEKIDRCLYSLEWNLIFPKSVGLMEAAIGSDHCPIVLVLHGFKKKWKKEFKFESRWLDDEECKVKVC</sequence>
<keyword evidence="2" id="KW-0732">Signal</keyword>
<gene>
    <name evidence="4" type="ORF">V6N11_056626</name>
</gene>
<feature type="signal peptide" evidence="2">
    <location>
        <begin position="1"/>
        <end position="20"/>
    </location>
</feature>
<keyword evidence="5" id="KW-1185">Reference proteome</keyword>
<dbReference type="InterPro" id="IPR036691">
    <property type="entry name" value="Endo/exonu/phosph_ase_sf"/>
</dbReference>
<dbReference type="PANTHER" id="PTHR33710:SF79">
    <property type="entry name" value="OS06G0205337 PROTEIN"/>
    <property type="match status" value="1"/>
</dbReference>